<dbReference type="Pfam" id="PF14559">
    <property type="entry name" value="TPR_19"/>
    <property type="match status" value="1"/>
</dbReference>
<dbReference type="EMBL" id="PDPS01000029">
    <property type="protein sequence ID" value="PID57017.1"/>
    <property type="molecule type" value="Genomic_DNA"/>
</dbReference>
<evidence type="ECO:0000313" key="4">
    <source>
        <dbReference type="Proteomes" id="UP000229740"/>
    </source>
</evidence>
<accession>A0A2G6E502</accession>
<dbReference type="SUPFAM" id="SSF48452">
    <property type="entry name" value="TPR-like"/>
    <property type="match status" value="1"/>
</dbReference>
<evidence type="ECO:0000256" key="2">
    <source>
        <dbReference type="SAM" id="Phobius"/>
    </source>
</evidence>
<reference evidence="3 4" key="1">
    <citation type="submission" date="2017-10" db="EMBL/GenBank/DDBJ databases">
        <title>Novel microbial diversity and functional potential in the marine mammal oral microbiome.</title>
        <authorList>
            <person name="Dudek N.K."/>
            <person name="Sun C.L."/>
            <person name="Burstein D."/>
            <person name="Kantor R.S."/>
            <person name="Aliaga Goltsman D.S."/>
            <person name="Bik E.M."/>
            <person name="Thomas B.C."/>
            <person name="Banfield J.F."/>
            <person name="Relman D.A."/>
        </authorList>
    </citation>
    <scope>NUCLEOTIDE SEQUENCE [LARGE SCALE GENOMIC DNA]</scope>
    <source>
        <strain evidence="3">DOLZORAL124_49_17</strain>
    </source>
</reference>
<organism evidence="3 4">
    <name type="scientific">candidate division KSB3 bacterium</name>
    <dbReference type="NCBI Taxonomy" id="2044937"/>
    <lineage>
        <taxon>Bacteria</taxon>
        <taxon>candidate division KSB3</taxon>
    </lineage>
</organism>
<keyword evidence="2" id="KW-1133">Transmembrane helix</keyword>
<evidence type="ECO:0000313" key="3">
    <source>
        <dbReference type="EMBL" id="PID57017.1"/>
    </source>
</evidence>
<feature type="transmembrane region" description="Helical" evidence="2">
    <location>
        <begin position="159"/>
        <end position="179"/>
    </location>
</feature>
<dbReference type="Gene3D" id="1.25.40.10">
    <property type="entry name" value="Tetratricopeptide repeat domain"/>
    <property type="match status" value="1"/>
</dbReference>
<sequence>MQPMPLSLKNHGSRKGARTMIVRTKKISVECILLSGLLIFFIAIAATLDYHKAVNYLFGDEAVYYMMAQSFGRDLDLEYSRKDLMRVYNDGWHAGPQGVFLTKLEDGKIYYAKSFVYALLLAPFQRVFGMNGFLIVNMLMQWLMIVMGWLYLRQFNPSLLSLLVSMTFFILSAAFVYNFWLTPEIFNMFCITLGLFLWLYQREERHDSGTVTPQGGGGLRMRWLGWLFLRPQLRFYLAPIPIAIAGASKLPNILFVAPLLADKLFEGFWERRTPVAAVPIRKALFRRHPSLKTCVWAGLIFIVAVMLFYGLQYLFIGHFNQYAGDRKSFYWEFPLEPGKDVWEEGIPSSNDDYFEQAFYYRSTVLLHNIVYYIFGRFTGLLPYFCCSFLAVYYFLRAYASQRSLLRYSRSDTVLSGKSLRRIFLLLTILSGISAYIILAPSNYQGGGGAFGNRFFVNIYPGVFFLMTSLSGIGPLLLSWLVGSCFLAQVLIAPFQHSSNPAVQAFRFPYRLLPVELTLLNTLPTTLSTTLVQGEALYQHPKHKLYFFDENTADRSPYEFWVRGRSRADFAIRVFEPASFLSVTLINGPTANTVDVKVGAITQTVRFDRERELRHLVMPLQNPVPFFRSSVYPVSIRSHEGFVPKFVAGTGLNDSRFLGCRVELSVDAFDAGKLLLEQKRFKEALAEFEKTLEENPQHIYAHYYLGRAYQALKNYDEAWQAFQRSKDLLPAFQDFFRTYCWQHNSTCSFDEASQSESAVSQSTELAALLAPLRIRFEAETLLRNSGRVVDAPEASGAQQVEFCVQKDRPGFLAYGQHLALPAGEYQVRYRLKTGPAADSHARLPEIACWMDVYSGKKHGVLQKSSVSLNPSQSFGSQGFQEYLLDFELSRPAQLEFRLESTGKADIALDAIDVYPRLPIMLFQASAELMQMLGDPNDAKDLFEQIFEFDAVSPDIRSGYLESLFALQRWDEALTFIRDDAVNPLESCSSLPENVLNRAKISERPHVLHDLQETLFRAFRPAVPLKLHWGRELEFLGFSLSSEKLIAGTTVQMELFWKALADIQSDYMVSIAFVRQGTLLRSPTFLKLKRRLGFPFVNVFRHQPLPLHRTCPRSRWLPGELLREQYDLHLPPDLKPGLYDIRLTLLNALTKQPLRTMGQATYVLGDIELTHGPGMD</sequence>
<evidence type="ECO:0000256" key="1">
    <source>
        <dbReference type="PROSITE-ProRule" id="PRU00339"/>
    </source>
</evidence>
<feature type="transmembrane region" description="Helical" evidence="2">
    <location>
        <begin position="295"/>
        <end position="316"/>
    </location>
</feature>
<feature type="repeat" description="TPR" evidence="1">
    <location>
        <begin position="698"/>
        <end position="731"/>
    </location>
</feature>
<feature type="transmembrane region" description="Helical" evidence="2">
    <location>
        <begin position="380"/>
        <end position="399"/>
    </location>
</feature>
<dbReference type="InterPro" id="IPR019734">
    <property type="entry name" value="TPR_rpt"/>
</dbReference>
<feature type="transmembrane region" description="Helical" evidence="2">
    <location>
        <begin position="128"/>
        <end position="152"/>
    </location>
</feature>
<dbReference type="PROSITE" id="PS50005">
    <property type="entry name" value="TPR"/>
    <property type="match status" value="2"/>
</dbReference>
<dbReference type="InterPro" id="IPR011990">
    <property type="entry name" value="TPR-like_helical_dom_sf"/>
</dbReference>
<keyword evidence="2" id="KW-0812">Transmembrane</keyword>
<feature type="repeat" description="TPR" evidence="1">
    <location>
        <begin position="664"/>
        <end position="697"/>
    </location>
</feature>
<gene>
    <name evidence="3" type="ORF">CSB45_08820</name>
</gene>
<proteinExistence type="predicted"/>
<dbReference type="Proteomes" id="UP000229740">
    <property type="component" value="Unassembled WGS sequence"/>
</dbReference>
<comment type="caution">
    <text evidence="3">The sequence shown here is derived from an EMBL/GenBank/DDBJ whole genome shotgun (WGS) entry which is preliminary data.</text>
</comment>
<dbReference type="AlphaFoldDB" id="A0A2G6E502"/>
<feature type="transmembrane region" description="Helical" evidence="2">
    <location>
        <begin position="458"/>
        <end position="481"/>
    </location>
</feature>
<feature type="transmembrane region" description="Helical" evidence="2">
    <location>
        <begin position="419"/>
        <end position="438"/>
    </location>
</feature>
<keyword evidence="1" id="KW-0802">TPR repeat</keyword>
<dbReference type="SMART" id="SM00028">
    <property type="entry name" value="TPR"/>
    <property type="match status" value="2"/>
</dbReference>
<name>A0A2G6E502_9BACT</name>
<protein>
    <submittedName>
        <fullName evidence="3">Uncharacterized protein</fullName>
    </submittedName>
</protein>
<feature type="transmembrane region" description="Helical" evidence="2">
    <location>
        <begin position="185"/>
        <end position="200"/>
    </location>
</feature>
<feature type="transmembrane region" description="Helical" evidence="2">
    <location>
        <begin position="27"/>
        <end position="48"/>
    </location>
</feature>
<keyword evidence="2" id="KW-0472">Membrane</keyword>